<feature type="region of interest" description="Disordered" evidence="1">
    <location>
        <begin position="1"/>
        <end position="28"/>
    </location>
</feature>
<feature type="transmembrane region" description="Helical" evidence="2">
    <location>
        <begin position="51"/>
        <end position="69"/>
    </location>
</feature>
<proteinExistence type="predicted"/>
<protein>
    <submittedName>
        <fullName evidence="3">Uncharacterized protein</fullName>
    </submittedName>
</protein>
<gene>
    <name evidence="3" type="ORF">MACH26_04210</name>
</gene>
<dbReference type="AlphaFoldDB" id="A0AA48HUM7"/>
<evidence type="ECO:0000256" key="1">
    <source>
        <dbReference type="SAM" id="MobiDB-lite"/>
    </source>
</evidence>
<keyword evidence="4" id="KW-1185">Reference proteome</keyword>
<dbReference type="EMBL" id="AP027272">
    <property type="protein sequence ID" value="BDX04900.1"/>
    <property type="molecule type" value="Genomic_DNA"/>
</dbReference>
<evidence type="ECO:0000256" key="2">
    <source>
        <dbReference type="SAM" id="Phobius"/>
    </source>
</evidence>
<keyword evidence="2" id="KW-0472">Membrane</keyword>
<keyword evidence="2" id="KW-0812">Transmembrane</keyword>
<accession>A0AA48HUM7</accession>
<keyword evidence="2" id="KW-1133">Transmembrane helix</keyword>
<reference evidence="3" key="1">
    <citation type="submission" date="2023-01" db="EMBL/GenBank/DDBJ databases">
        <title>Complete genome sequence of Planctobacterium marinum strain Dej080120_11.</title>
        <authorList>
            <person name="Ueki S."/>
            <person name="Maruyama F."/>
        </authorList>
    </citation>
    <scope>NUCLEOTIDE SEQUENCE</scope>
    <source>
        <strain evidence="3">Dej080120_11</strain>
    </source>
</reference>
<feature type="compositionally biased region" description="Basic and acidic residues" evidence="1">
    <location>
        <begin position="1"/>
        <end position="10"/>
    </location>
</feature>
<dbReference type="KEGG" id="pmaw:MACH26_04210"/>
<evidence type="ECO:0000313" key="4">
    <source>
        <dbReference type="Proteomes" id="UP001333710"/>
    </source>
</evidence>
<feature type="compositionally biased region" description="Low complexity" evidence="1">
    <location>
        <begin position="13"/>
        <end position="24"/>
    </location>
</feature>
<dbReference type="RefSeq" id="WP_338290777.1">
    <property type="nucleotide sequence ID" value="NZ_AP027272.1"/>
</dbReference>
<name>A0AA48HUM7_9ALTE</name>
<evidence type="ECO:0000313" key="3">
    <source>
        <dbReference type="EMBL" id="BDX04900.1"/>
    </source>
</evidence>
<dbReference type="Proteomes" id="UP001333710">
    <property type="component" value="Chromosome"/>
</dbReference>
<organism evidence="3 4">
    <name type="scientific">Planctobacterium marinum</name>
    <dbReference type="NCBI Taxonomy" id="1631968"/>
    <lineage>
        <taxon>Bacteria</taxon>
        <taxon>Pseudomonadati</taxon>
        <taxon>Pseudomonadota</taxon>
        <taxon>Gammaproteobacteria</taxon>
        <taxon>Alteromonadales</taxon>
        <taxon>Alteromonadaceae</taxon>
        <taxon>Planctobacterium</taxon>
    </lineage>
</organism>
<sequence>MSESQKDFESRLQQQYQRQKQSAQPPESIKRYVLAKARRADKSPGSGLQKLPMLALAASLLVLAWLVLLPERQLKQETQFTVIDYHGLEAESSGSVDSAPAIQRRFEYNAAQQRYAYQSQLGNAERKVARLSIQLDGSWQLATCEQNALLISKELVALLQKQQRLPAVLQPEAPMEVLFANDGKILQINQTEAPLLCD</sequence>